<reference evidence="1" key="2">
    <citation type="journal article" date="2015" name="Fish Shellfish Immunol.">
        <title>Early steps in the European eel (Anguilla anguilla)-Vibrio vulnificus interaction in the gills: Role of the RtxA13 toxin.</title>
        <authorList>
            <person name="Callol A."/>
            <person name="Pajuelo D."/>
            <person name="Ebbesson L."/>
            <person name="Teles M."/>
            <person name="MacKenzie S."/>
            <person name="Amaro C."/>
        </authorList>
    </citation>
    <scope>NUCLEOTIDE SEQUENCE</scope>
</reference>
<protein>
    <submittedName>
        <fullName evidence="1">Uncharacterized protein</fullName>
    </submittedName>
</protein>
<organism evidence="1">
    <name type="scientific">Anguilla anguilla</name>
    <name type="common">European freshwater eel</name>
    <name type="synonym">Muraena anguilla</name>
    <dbReference type="NCBI Taxonomy" id="7936"/>
    <lineage>
        <taxon>Eukaryota</taxon>
        <taxon>Metazoa</taxon>
        <taxon>Chordata</taxon>
        <taxon>Craniata</taxon>
        <taxon>Vertebrata</taxon>
        <taxon>Euteleostomi</taxon>
        <taxon>Actinopterygii</taxon>
        <taxon>Neopterygii</taxon>
        <taxon>Teleostei</taxon>
        <taxon>Anguilliformes</taxon>
        <taxon>Anguillidae</taxon>
        <taxon>Anguilla</taxon>
    </lineage>
</organism>
<proteinExistence type="predicted"/>
<name>A0A0E9PPY7_ANGAN</name>
<dbReference type="AlphaFoldDB" id="A0A0E9PPY7"/>
<accession>A0A0E9PPY7</accession>
<reference evidence="1" key="1">
    <citation type="submission" date="2014-11" db="EMBL/GenBank/DDBJ databases">
        <authorList>
            <person name="Amaro Gonzalez C."/>
        </authorList>
    </citation>
    <scope>NUCLEOTIDE SEQUENCE</scope>
</reference>
<sequence>MHFLVAIKIMCGQKALPTMRTFVRAFHLNESLCTFNALN</sequence>
<dbReference type="EMBL" id="GBXM01102679">
    <property type="protein sequence ID" value="JAH05898.1"/>
    <property type="molecule type" value="Transcribed_RNA"/>
</dbReference>
<evidence type="ECO:0000313" key="1">
    <source>
        <dbReference type="EMBL" id="JAH05898.1"/>
    </source>
</evidence>